<name>A0A841H3Q2_9BACT</name>
<dbReference type="PANTHER" id="PTHR22901:SF0">
    <property type="entry name" value="SIALATE O-ACETYLESTERASE"/>
    <property type="match status" value="1"/>
</dbReference>
<reference evidence="4 5" key="1">
    <citation type="submission" date="2020-08" db="EMBL/GenBank/DDBJ databases">
        <title>Genomic Encyclopedia of Type Strains, Phase IV (KMG-IV): sequencing the most valuable type-strain genomes for metagenomic binning, comparative biology and taxonomic classification.</title>
        <authorList>
            <person name="Goeker M."/>
        </authorList>
    </citation>
    <scope>NUCLEOTIDE SEQUENCE [LARGE SCALE GENOMIC DNA]</scope>
    <source>
        <strain evidence="4 5">DSM 29007</strain>
    </source>
</reference>
<feature type="chain" id="PRO_5032357820" evidence="2">
    <location>
        <begin position="29"/>
        <end position="652"/>
    </location>
</feature>
<dbReference type="InterPro" id="IPR036514">
    <property type="entry name" value="SGNH_hydro_sf"/>
</dbReference>
<organism evidence="4 5">
    <name type="scientific">Longimicrobium terrae</name>
    <dbReference type="NCBI Taxonomy" id="1639882"/>
    <lineage>
        <taxon>Bacteria</taxon>
        <taxon>Pseudomonadati</taxon>
        <taxon>Gemmatimonadota</taxon>
        <taxon>Longimicrobiia</taxon>
        <taxon>Longimicrobiales</taxon>
        <taxon>Longimicrobiaceae</taxon>
        <taxon>Longimicrobium</taxon>
    </lineage>
</organism>
<evidence type="ECO:0000256" key="1">
    <source>
        <dbReference type="ARBA" id="ARBA00022801"/>
    </source>
</evidence>
<evidence type="ECO:0000256" key="2">
    <source>
        <dbReference type="SAM" id="SignalP"/>
    </source>
</evidence>
<dbReference type="EMBL" id="JACHIA010000017">
    <property type="protein sequence ID" value="MBB6072667.1"/>
    <property type="molecule type" value="Genomic_DNA"/>
</dbReference>
<dbReference type="Pfam" id="PF03629">
    <property type="entry name" value="SASA"/>
    <property type="match status" value="1"/>
</dbReference>
<keyword evidence="2" id="KW-0732">Signal</keyword>
<evidence type="ECO:0000313" key="4">
    <source>
        <dbReference type="EMBL" id="MBB6072667.1"/>
    </source>
</evidence>
<comment type="caution">
    <text evidence="4">The sequence shown here is derived from an EMBL/GenBank/DDBJ whole genome shotgun (WGS) entry which is preliminary data.</text>
</comment>
<feature type="domain" description="Sialate O-acetylesterase" evidence="3">
    <location>
        <begin position="417"/>
        <end position="540"/>
    </location>
</feature>
<keyword evidence="1 4" id="KW-0378">Hydrolase</keyword>
<keyword evidence="5" id="KW-1185">Reference proteome</keyword>
<proteinExistence type="predicted"/>
<dbReference type="PANTHER" id="PTHR22901">
    <property type="entry name" value="SIALATE O-ACETYLESTERASE"/>
    <property type="match status" value="1"/>
</dbReference>
<dbReference type="RefSeq" id="WP_183685794.1">
    <property type="nucleotide sequence ID" value="NZ_JABDTL010000002.1"/>
</dbReference>
<dbReference type="SUPFAM" id="SSF49785">
    <property type="entry name" value="Galactose-binding domain-like"/>
    <property type="match status" value="1"/>
</dbReference>
<sequence>MLPRCSGGRARASALALLLALGAAPVAAQRADGLRLPRLFQDGMVLQRGARIPVWGWAPPGTAVTVALDARTERTVAGADGGWEVRFPGLPPGGPHTLAVEGGGARVAVADVLVGDVWVASGQSNMEWPLAMATGGAQAIAAANDPMLREFAVPHSYAADPAEDLAGGSWARSDSAHAGTFSAVAWFFARQVRATQRVPVGIIHTSWGGANVESWTSRPGLGMDDAAWAAVLQRERGREAAVRDTLTRKIGALPEQDAGLVDGRAVWADPALDEGGWTELRVPGTWEDAGFGGLDGVAWYRTAFTLTAEEARAGVRLSLGAIDDDDLTWINGVEAGRTSGYNVARTYTLPATALRAGRNVIAIRVADGGGGGGITGPADRVWVETSAGRRPLAGTWKFRVGEVSFREDGQRINKVPSYLYNRMIHPLLRYPVRGVIWYQGESNANNDEQARAYAGLFAGMIRDWRGRWTGGREMPFLWVQLPNYGAVDSVPPATGGWALLRESQTAALALPATGQVVAIDLGEAGELHPRDKRPVGERLAAVARRVVYGERVEDSGPTYRRHEVRDGRVTVEMDHAAGLALRGAADRVFAVAGADRRWVWARAEVRDGRLVVWSPEVPNPVAVRYAWSNSPASTPLRNAAGFPARPFRTDAW</sequence>
<dbReference type="EC" id="3.1.1.53" evidence="4"/>
<dbReference type="InterPro" id="IPR039329">
    <property type="entry name" value="SIAE"/>
</dbReference>
<feature type="signal peptide" evidence="2">
    <location>
        <begin position="1"/>
        <end position="28"/>
    </location>
</feature>
<dbReference type="Gene3D" id="3.40.50.1110">
    <property type="entry name" value="SGNH hydrolase"/>
    <property type="match status" value="2"/>
</dbReference>
<dbReference type="GO" id="GO:0001681">
    <property type="term" value="F:sialate O-acetylesterase activity"/>
    <property type="evidence" value="ECO:0007669"/>
    <property type="project" value="UniProtKB-EC"/>
</dbReference>
<dbReference type="InterPro" id="IPR005181">
    <property type="entry name" value="SASA"/>
</dbReference>
<evidence type="ECO:0000313" key="5">
    <source>
        <dbReference type="Proteomes" id="UP000582837"/>
    </source>
</evidence>
<evidence type="ECO:0000259" key="3">
    <source>
        <dbReference type="Pfam" id="PF03629"/>
    </source>
</evidence>
<gene>
    <name evidence="4" type="ORF">HNQ61_004330</name>
</gene>
<dbReference type="Proteomes" id="UP000582837">
    <property type="component" value="Unassembled WGS sequence"/>
</dbReference>
<dbReference type="GO" id="GO:0005975">
    <property type="term" value="P:carbohydrate metabolic process"/>
    <property type="evidence" value="ECO:0007669"/>
    <property type="project" value="TreeGrafter"/>
</dbReference>
<protein>
    <submittedName>
        <fullName evidence="4">Sialate O-acetylesterase</fullName>
        <ecNumber evidence="4">3.1.1.53</ecNumber>
    </submittedName>
</protein>
<accession>A0A841H3Q2</accession>
<dbReference type="AlphaFoldDB" id="A0A841H3Q2"/>
<dbReference type="SUPFAM" id="SSF52266">
    <property type="entry name" value="SGNH hydrolase"/>
    <property type="match status" value="1"/>
</dbReference>
<dbReference type="InterPro" id="IPR008979">
    <property type="entry name" value="Galactose-bd-like_sf"/>
</dbReference>